<reference evidence="2" key="1">
    <citation type="submission" date="2020-05" db="EMBL/GenBank/DDBJ databases">
        <authorList>
            <person name="Chiriac C."/>
            <person name="Salcher M."/>
            <person name="Ghai R."/>
            <person name="Kavagutti S V."/>
        </authorList>
    </citation>
    <scope>NUCLEOTIDE SEQUENCE</scope>
</reference>
<dbReference type="Gene3D" id="1.10.10.10">
    <property type="entry name" value="Winged helix-like DNA-binding domain superfamily/Winged helix DNA-binding domain"/>
    <property type="match status" value="1"/>
</dbReference>
<dbReference type="InterPro" id="IPR036388">
    <property type="entry name" value="WH-like_DNA-bd_sf"/>
</dbReference>
<accession>A0A6J6NUX8</accession>
<sequence length="177" mass="18617">MPHGVAFERGEGLWARSLWCDALVAEQLPGTDGLLGHVVRLNVAVDRVLNEIVGSSGISVADYLVLGVVRRSPNHRSAPTAICEVLGRTTGGMSLTLDRLEGAGLIRRLPDPGDRRRVVVEATPAGIDLAKQVNADLHGWEDSLGLSGAERSDLAGAIGRLTEAIDGAPDRMASPVS</sequence>
<gene>
    <name evidence="2" type="ORF">UFOPK2350_01550</name>
</gene>
<dbReference type="EMBL" id="CAEZXE010000168">
    <property type="protein sequence ID" value="CAB4690357.1"/>
    <property type="molecule type" value="Genomic_DNA"/>
</dbReference>
<feature type="domain" description="HTH marR-type" evidence="1">
    <location>
        <begin position="31"/>
        <end position="163"/>
    </location>
</feature>
<dbReference type="PANTHER" id="PTHR33164">
    <property type="entry name" value="TRANSCRIPTIONAL REGULATOR, MARR FAMILY"/>
    <property type="match status" value="1"/>
</dbReference>
<protein>
    <submittedName>
        <fullName evidence="2">Unannotated protein</fullName>
    </submittedName>
</protein>
<evidence type="ECO:0000259" key="1">
    <source>
        <dbReference type="PROSITE" id="PS50995"/>
    </source>
</evidence>
<dbReference type="PANTHER" id="PTHR33164:SF104">
    <property type="entry name" value="TRANSCRIPTIONAL REGULATORY PROTEIN"/>
    <property type="match status" value="1"/>
</dbReference>
<dbReference type="InterPro" id="IPR000835">
    <property type="entry name" value="HTH_MarR-typ"/>
</dbReference>
<dbReference type="GO" id="GO:0003700">
    <property type="term" value="F:DNA-binding transcription factor activity"/>
    <property type="evidence" value="ECO:0007669"/>
    <property type="project" value="InterPro"/>
</dbReference>
<name>A0A6J6NUX8_9ZZZZ</name>
<proteinExistence type="predicted"/>
<dbReference type="SUPFAM" id="SSF46785">
    <property type="entry name" value="Winged helix' DNA-binding domain"/>
    <property type="match status" value="1"/>
</dbReference>
<dbReference type="AlphaFoldDB" id="A0A6J6NUX8"/>
<dbReference type="SMART" id="SM00347">
    <property type="entry name" value="HTH_MARR"/>
    <property type="match status" value="1"/>
</dbReference>
<dbReference type="InterPro" id="IPR039422">
    <property type="entry name" value="MarR/SlyA-like"/>
</dbReference>
<dbReference type="GO" id="GO:0006950">
    <property type="term" value="P:response to stress"/>
    <property type="evidence" value="ECO:0007669"/>
    <property type="project" value="TreeGrafter"/>
</dbReference>
<dbReference type="PROSITE" id="PS50995">
    <property type="entry name" value="HTH_MARR_2"/>
    <property type="match status" value="1"/>
</dbReference>
<organism evidence="2">
    <name type="scientific">freshwater metagenome</name>
    <dbReference type="NCBI Taxonomy" id="449393"/>
    <lineage>
        <taxon>unclassified sequences</taxon>
        <taxon>metagenomes</taxon>
        <taxon>ecological metagenomes</taxon>
    </lineage>
</organism>
<dbReference type="InterPro" id="IPR036390">
    <property type="entry name" value="WH_DNA-bd_sf"/>
</dbReference>
<dbReference type="Pfam" id="PF12802">
    <property type="entry name" value="MarR_2"/>
    <property type="match status" value="1"/>
</dbReference>
<evidence type="ECO:0000313" key="2">
    <source>
        <dbReference type="EMBL" id="CAB4690357.1"/>
    </source>
</evidence>